<comment type="caution">
    <text evidence="5">Lacks conserved residue(s) required for the propagation of feature annotation.</text>
</comment>
<dbReference type="Pfam" id="PF17827">
    <property type="entry name" value="PrmC_N"/>
    <property type="match status" value="1"/>
</dbReference>
<keyword evidence="1 5" id="KW-0489">Methyltransferase</keyword>
<dbReference type="NCBIfam" id="TIGR03534">
    <property type="entry name" value="RF_mod_PrmC"/>
    <property type="match status" value="1"/>
</dbReference>
<dbReference type="InterPro" id="IPR050320">
    <property type="entry name" value="N5-glutamine_MTase"/>
</dbReference>
<sequence length="286" mass="32568">MNLAELSVTYQQKLQKLYDEEEIQSLFLLVVNHLLGYGKARYIIEKQTSLSEDVYLKFEEILLLISNGKPVQYVIGETEFYGLPFKVNPSVLIPRPETEELVDWILNDQEIIRQSGNVIDIGTGSGCIAISLKKHLSQAHVFAMDISKEALEIAKANALINQVEVDFIHEDILHPLSVDFPKFDIIVSNPPYITENEKQEMHQNVLAHEPHTALFVSNEQPLVFYEAIAEFAKKHLCNGGSLFFEINEYLGKQTIEMLTAKGFTDIILRKDMQGKDRMIKAVFNIV</sequence>
<dbReference type="PANTHER" id="PTHR18895">
    <property type="entry name" value="HEMK METHYLTRANSFERASE"/>
    <property type="match status" value="1"/>
</dbReference>
<dbReference type="GO" id="GO:0032259">
    <property type="term" value="P:methylation"/>
    <property type="evidence" value="ECO:0007669"/>
    <property type="project" value="UniProtKB-KW"/>
</dbReference>
<keyword evidence="3 5" id="KW-0949">S-adenosyl-L-methionine</keyword>
<dbReference type="PANTHER" id="PTHR18895:SF74">
    <property type="entry name" value="MTRF1L RELEASE FACTOR GLUTAMINE METHYLTRANSFERASE"/>
    <property type="match status" value="1"/>
</dbReference>
<evidence type="ECO:0000256" key="1">
    <source>
        <dbReference type="ARBA" id="ARBA00022603"/>
    </source>
</evidence>
<dbReference type="GO" id="GO:0102559">
    <property type="term" value="F:peptide chain release factor N(5)-glutamine methyltransferase activity"/>
    <property type="evidence" value="ECO:0007669"/>
    <property type="project" value="UniProtKB-EC"/>
</dbReference>
<evidence type="ECO:0000259" key="7">
    <source>
        <dbReference type="Pfam" id="PF17827"/>
    </source>
</evidence>
<comment type="function">
    <text evidence="5">Methylates the class 1 translation termination release factors RF1/PrfA and RF2/PrfB on the glutamine residue of the universally conserved GGQ motif.</text>
</comment>
<feature type="binding site" evidence="5">
    <location>
        <begin position="189"/>
        <end position="192"/>
    </location>
    <ligand>
        <name>substrate</name>
    </ligand>
</feature>
<gene>
    <name evidence="5 8" type="primary">prmC</name>
    <name evidence="8" type="ORF">DPV69_02575</name>
</gene>
<name>A0A3S3STV4_9SPHI</name>
<comment type="catalytic activity">
    <reaction evidence="4 5">
        <text>L-glutaminyl-[peptide chain release factor] + S-adenosyl-L-methionine = N(5)-methyl-L-glutaminyl-[peptide chain release factor] + S-adenosyl-L-homocysteine + H(+)</text>
        <dbReference type="Rhea" id="RHEA:42896"/>
        <dbReference type="Rhea" id="RHEA-COMP:10271"/>
        <dbReference type="Rhea" id="RHEA-COMP:10272"/>
        <dbReference type="ChEBI" id="CHEBI:15378"/>
        <dbReference type="ChEBI" id="CHEBI:30011"/>
        <dbReference type="ChEBI" id="CHEBI:57856"/>
        <dbReference type="ChEBI" id="CHEBI:59789"/>
        <dbReference type="ChEBI" id="CHEBI:61891"/>
        <dbReference type="EC" id="2.1.1.297"/>
    </reaction>
</comment>
<accession>A0A3S3STV4</accession>
<dbReference type="InterPro" id="IPR019874">
    <property type="entry name" value="RF_methyltr_PrmC"/>
</dbReference>
<evidence type="ECO:0000256" key="2">
    <source>
        <dbReference type="ARBA" id="ARBA00022679"/>
    </source>
</evidence>
<organism evidence="8 9">
    <name type="scientific">Pedobacter chitinilyticus</name>
    <dbReference type="NCBI Taxonomy" id="2233776"/>
    <lineage>
        <taxon>Bacteria</taxon>
        <taxon>Pseudomonadati</taxon>
        <taxon>Bacteroidota</taxon>
        <taxon>Sphingobacteriia</taxon>
        <taxon>Sphingobacteriales</taxon>
        <taxon>Sphingobacteriaceae</taxon>
        <taxon>Pedobacter</taxon>
    </lineage>
</organism>
<dbReference type="InterPro" id="IPR004556">
    <property type="entry name" value="HemK-like"/>
</dbReference>
<dbReference type="InterPro" id="IPR002052">
    <property type="entry name" value="DNA_methylase_N6_adenine_CS"/>
</dbReference>
<dbReference type="Gene3D" id="3.40.50.150">
    <property type="entry name" value="Vaccinia Virus protein VP39"/>
    <property type="match status" value="1"/>
</dbReference>
<dbReference type="RefSeq" id="WP_113645743.1">
    <property type="nucleotide sequence ID" value="NZ_QMHN01000001.1"/>
</dbReference>
<dbReference type="EC" id="2.1.1.297" evidence="5"/>
<keyword evidence="2 5" id="KW-0808">Transferase</keyword>
<comment type="similarity">
    <text evidence="5">Belongs to the protein N5-glutamine methyltransferase family. PrmC subfamily.</text>
</comment>
<evidence type="ECO:0000259" key="6">
    <source>
        <dbReference type="Pfam" id="PF05175"/>
    </source>
</evidence>
<proteinExistence type="inferred from homology"/>
<dbReference type="InterPro" id="IPR040758">
    <property type="entry name" value="PrmC_N"/>
</dbReference>
<feature type="binding site" evidence="5">
    <location>
        <begin position="122"/>
        <end position="126"/>
    </location>
    <ligand>
        <name>S-adenosyl-L-methionine</name>
        <dbReference type="ChEBI" id="CHEBI:59789"/>
    </ligand>
</feature>
<dbReference type="Pfam" id="PF05175">
    <property type="entry name" value="MTS"/>
    <property type="match status" value="1"/>
</dbReference>
<dbReference type="Proteomes" id="UP000284120">
    <property type="component" value="Unassembled WGS sequence"/>
</dbReference>
<dbReference type="Gene3D" id="1.10.8.10">
    <property type="entry name" value="DNA helicase RuvA subunit, C-terminal domain"/>
    <property type="match status" value="1"/>
</dbReference>
<evidence type="ECO:0000256" key="4">
    <source>
        <dbReference type="ARBA" id="ARBA00048391"/>
    </source>
</evidence>
<dbReference type="NCBIfam" id="TIGR00536">
    <property type="entry name" value="hemK_fam"/>
    <property type="match status" value="1"/>
</dbReference>
<feature type="binding site" evidence="5">
    <location>
        <position position="145"/>
    </location>
    <ligand>
        <name>S-adenosyl-L-methionine</name>
        <dbReference type="ChEBI" id="CHEBI:59789"/>
    </ligand>
</feature>
<dbReference type="OrthoDB" id="9800643at2"/>
<evidence type="ECO:0000256" key="3">
    <source>
        <dbReference type="ARBA" id="ARBA00022691"/>
    </source>
</evidence>
<feature type="binding site" evidence="5">
    <location>
        <position position="189"/>
    </location>
    <ligand>
        <name>S-adenosyl-L-methionine</name>
        <dbReference type="ChEBI" id="CHEBI:59789"/>
    </ligand>
</feature>
<feature type="domain" description="Release factor glutamine methyltransferase N-terminal" evidence="7">
    <location>
        <begin position="12"/>
        <end position="76"/>
    </location>
</feature>
<dbReference type="AlphaFoldDB" id="A0A3S3STV4"/>
<dbReference type="EMBL" id="SAYW01000001">
    <property type="protein sequence ID" value="RWU10249.1"/>
    <property type="molecule type" value="Genomic_DNA"/>
</dbReference>
<dbReference type="PROSITE" id="PS00092">
    <property type="entry name" value="N6_MTASE"/>
    <property type="match status" value="1"/>
</dbReference>
<dbReference type="CDD" id="cd02440">
    <property type="entry name" value="AdoMet_MTases"/>
    <property type="match status" value="1"/>
</dbReference>
<dbReference type="SUPFAM" id="SSF53335">
    <property type="entry name" value="S-adenosyl-L-methionine-dependent methyltransferases"/>
    <property type="match status" value="1"/>
</dbReference>
<feature type="domain" description="Methyltransferase small" evidence="6">
    <location>
        <begin position="114"/>
        <end position="207"/>
    </location>
</feature>
<evidence type="ECO:0000313" key="9">
    <source>
        <dbReference type="Proteomes" id="UP000284120"/>
    </source>
</evidence>
<reference evidence="8 9" key="1">
    <citation type="submission" date="2018-06" db="EMBL/GenBank/DDBJ databases">
        <title>Pedobacter endophyticus sp. nov., an endophytic bacterium isolated from a leaf of Triticum aestivum.</title>
        <authorList>
            <person name="Zhang L."/>
        </authorList>
    </citation>
    <scope>NUCLEOTIDE SEQUENCE [LARGE SCALE GENOMIC DNA]</scope>
    <source>
        <strain evidence="8 9">CM134L-2</strain>
    </source>
</reference>
<evidence type="ECO:0000313" key="8">
    <source>
        <dbReference type="EMBL" id="RWU10249.1"/>
    </source>
</evidence>
<dbReference type="GO" id="GO:0003676">
    <property type="term" value="F:nucleic acid binding"/>
    <property type="evidence" value="ECO:0007669"/>
    <property type="project" value="InterPro"/>
</dbReference>
<evidence type="ECO:0000256" key="5">
    <source>
        <dbReference type="HAMAP-Rule" id="MF_02126"/>
    </source>
</evidence>
<dbReference type="InterPro" id="IPR007848">
    <property type="entry name" value="Small_mtfrase_dom"/>
</dbReference>
<dbReference type="InterPro" id="IPR029063">
    <property type="entry name" value="SAM-dependent_MTases_sf"/>
</dbReference>
<protein>
    <recommendedName>
        <fullName evidence="5">Release factor glutamine methyltransferase</fullName>
        <shortName evidence="5">RF MTase</shortName>
        <ecNumber evidence="5">2.1.1.297</ecNumber>
    </recommendedName>
    <alternativeName>
        <fullName evidence="5">N5-glutamine methyltransferase PrmC</fullName>
    </alternativeName>
    <alternativeName>
        <fullName evidence="5">Protein-(glutamine-N5) MTase PrmC</fullName>
    </alternativeName>
    <alternativeName>
        <fullName evidence="5">Protein-glutamine N-methyltransferase PrmC</fullName>
    </alternativeName>
</protein>
<keyword evidence="9" id="KW-1185">Reference proteome</keyword>
<dbReference type="HAMAP" id="MF_02126">
    <property type="entry name" value="RF_methyltr_PrmC"/>
    <property type="match status" value="1"/>
</dbReference>
<comment type="caution">
    <text evidence="8">The sequence shown here is derived from an EMBL/GenBank/DDBJ whole genome shotgun (WGS) entry which is preliminary data.</text>
</comment>